<dbReference type="Pfam" id="PF14367">
    <property type="entry name" value="DUF4411"/>
    <property type="match status" value="1"/>
</dbReference>
<dbReference type="EMBL" id="CP150637">
    <property type="protein sequence ID" value="WZW88631.1"/>
    <property type="molecule type" value="Genomic_DNA"/>
</dbReference>
<dbReference type="InterPro" id="IPR016541">
    <property type="entry name" value="UCP008505"/>
</dbReference>
<accession>A0ABZ3C533</accession>
<proteinExistence type="predicted"/>
<dbReference type="Proteomes" id="UP001449178">
    <property type="component" value="Chromosome"/>
</dbReference>
<evidence type="ECO:0000313" key="2">
    <source>
        <dbReference type="Proteomes" id="UP001449178"/>
    </source>
</evidence>
<protein>
    <submittedName>
        <fullName evidence="1">DUF4411 family protein</fullName>
    </submittedName>
</protein>
<evidence type="ECO:0000313" key="1">
    <source>
        <dbReference type="EMBL" id="WZW88631.1"/>
    </source>
</evidence>
<gene>
    <name evidence="1" type="ORF">WMO13_04380</name>
</gene>
<dbReference type="RefSeq" id="WP_084331389.1">
    <property type="nucleotide sequence ID" value="NZ_AZOD01000001.1"/>
</dbReference>
<keyword evidence="2" id="KW-1185">Reference proteome</keyword>
<name>A0ABZ3C533_9GAMM</name>
<reference evidence="1 2" key="1">
    <citation type="submission" date="2024-03" db="EMBL/GenBank/DDBJ databases">
        <title>Complete Genome Sequence and Annotation of Ignatzschineria larvae DSM 13226.</title>
        <authorList>
            <person name="Cantrell E."/>
            <person name="Burcham Z.M."/>
        </authorList>
    </citation>
    <scope>NUCLEOTIDE SEQUENCE [LARGE SCALE GENOMIC DNA]</scope>
    <source>
        <strain evidence="1 2">DSM 13226</strain>
    </source>
</reference>
<organism evidence="1 2">
    <name type="scientific">Ignatzschineria larvae DSM 13226</name>
    <dbReference type="NCBI Taxonomy" id="1111732"/>
    <lineage>
        <taxon>Bacteria</taxon>
        <taxon>Pseudomonadati</taxon>
        <taxon>Pseudomonadota</taxon>
        <taxon>Gammaproteobacteria</taxon>
        <taxon>Cardiobacteriales</taxon>
        <taxon>Ignatzschineriaceae</taxon>
        <taxon>Ignatzschineria</taxon>
    </lineage>
</organism>
<sequence>MFWDMLLECAKRGIVCSTKSVYQEISPNQDELSDWINDELLPNYPLFFEDCSASLQSYATIMQWASVSARYTTVAKKEFASRTVADAFILAHALENDYGIITAEKPSNAKNKIKMPDVALEFNIPTLTLFDFLRKYAKNNFTL</sequence>